<protein>
    <submittedName>
        <fullName evidence="2">Uncharacterized protein</fullName>
    </submittedName>
</protein>
<gene>
    <name evidence="2" type="ORF">B1H18_03810</name>
</gene>
<organism evidence="2 3">
    <name type="scientific">Streptomyces tsukubensis</name>
    <dbReference type="NCBI Taxonomy" id="83656"/>
    <lineage>
        <taxon>Bacteria</taxon>
        <taxon>Bacillati</taxon>
        <taxon>Actinomycetota</taxon>
        <taxon>Actinomycetes</taxon>
        <taxon>Kitasatosporales</taxon>
        <taxon>Streptomycetaceae</taxon>
        <taxon>Streptomyces</taxon>
    </lineage>
</organism>
<dbReference type="EMBL" id="MVFC01000002">
    <property type="protein sequence ID" value="OON82178.1"/>
    <property type="molecule type" value="Genomic_DNA"/>
</dbReference>
<sequence>MGTPPRQSSPYGVRRGPRAPRHGAPPAYNAEREPHARRFAREDDAPLDGHFTKTEHIAAGADGPPGLPPPLPPSTF</sequence>
<proteinExistence type="predicted"/>
<dbReference type="Proteomes" id="UP000190539">
    <property type="component" value="Unassembled WGS sequence"/>
</dbReference>
<feature type="compositionally biased region" description="Basic and acidic residues" evidence="1">
    <location>
        <begin position="30"/>
        <end position="44"/>
    </location>
</feature>
<feature type="compositionally biased region" description="Polar residues" evidence="1">
    <location>
        <begin position="1"/>
        <end position="10"/>
    </location>
</feature>
<dbReference type="OrthoDB" id="115989at2"/>
<evidence type="ECO:0000313" key="3">
    <source>
        <dbReference type="Proteomes" id="UP000190539"/>
    </source>
</evidence>
<dbReference type="STRING" id="83656.B1H18_03810"/>
<keyword evidence="3" id="KW-1185">Reference proteome</keyword>
<evidence type="ECO:0000313" key="2">
    <source>
        <dbReference type="EMBL" id="OON82178.1"/>
    </source>
</evidence>
<feature type="region of interest" description="Disordered" evidence="1">
    <location>
        <begin position="1"/>
        <end position="76"/>
    </location>
</feature>
<comment type="caution">
    <text evidence="2">The sequence shown here is derived from an EMBL/GenBank/DDBJ whole genome shotgun (WGS) entry which is preliminary data.</text>
</comment>
<reference evidence="2 3" key="1">
    <citation type="submission" date="2017-02" db="EMBL/GenBank/DDBJ databases">
        <title>Draft Genome Sequence of Streptomyces tsukubaensis F601, a Producer of the immunosuppressant tacrolimus FK506.</title>
        <authorList>
            <person name="Zong G."/>
            <person name="Zhong C."/>
            <person name="Fu J."/>
            <person name="Qin R."/>
            <person name="Cao G."/>
        </authorList>
    </citation>
    <scope>NUCLEOTIDE SEQUENCE [LARGE SCALE GENOMIC DNA]</scope>
    <source>
        <strain evidence="2 3">F601</strain>
    </source>
</reference>
<evidence type="ECO:0000256" key="1">
    <source>
        <dbReference type="SAM" id="MobiDB-lite"/>
    </source>
</evidence>
<accession>A0A1V4AEE4</accession>
<feature type="compositionally biased region" description="Pro residues" evidence="1">
    <location>
        <begin position="65"/>
        <end position="76"/>
    </location>
</feature>
<dbReference type="AlphaFoldDB" id="A0A1V4AEE4"/>
<name>A0A1V4AEE4_9ACTN</name>